<keyword evidence="7" id="KW-1133">Transmembrane helix</keyword>
<evidence type="ECO:0000313" key="10">
    <source>
        <dbReference type="Proteomes" id="UP000281128"/>
    </source>
</evidence>
<keyword evidence="3" id="KW-0808">Transferase</keyword>
<keyword evidence="7" id="KW-0472">Membrane</keyword>
<proteinExistence type="predicted"/>
<dbReference type="GO" id="GO:0016740">
    <property type="term" value="F:transferase activity"/>
    <property type="evidence" value="ECO:0007669"/>
    <property type="project" value="UniProtKB-KW"/>
</dbReference>
<sequence>MQEPPTPYRPTPRQERNARRYLAALALFMAVAGVVVAATGWRLGPPVGDLTRISGLSERDHGWRGEATGYVENQFTPLGQDALMSNGGGPGIVVFGDSFSAPQPGNISWLNILHERTGHPVTLVDIVGLAEIRAYFQSEQFAQNPPVAVIIEMGERTVFRRAKPLFGDPDCAPLAPAETIPMAPVKAAHRKWRQRDRFDNFDELMSWGALAIRLRLVAGAKTLDLPLTRDDLFSSRRADRLLIYRSDATRHTADAIAPWTGESAAEATICALRETIRAARGRAQVFVTVAPDKRTIYADWTAATLPAKATDFLGALPGTLSGRYIDLYTPLHAAVQEGVRDVYLPNDTHWSATGQEIVAGTILDRLAGR</sequence>
<accession>A0A3A8AVW8</accession>
<keyword evidence="6" id="KW-0016">Alginate biosynthesis</keyword>
<keyword evidence="5" id="KW-0574">Periplasm</keyword>
<evidence type="ECO:0000256" key="1">
    <source>
        <dbReference type="ARBA" id="ARBA00004418"/>
    </source>
</evidence>
<evidence type="ECO:0000256" key="5">
    <source>
        <dbReference type="ARBA" id="ARBA00022764"/>
    </source>
</evidence>
<evidence type="ECO:0000256" key="6">
    <source>
        <dbReference type="ARBA" id="ARBA00022841"/>
    </source>
</evidence>
<evidence type="ECO:0000256" key="4">
    <source>
        <dbReference type="ARBA" id="ARBA00022729"/>
    </source>
</evidence>
<dbReference type="EMBL" id="RAPE01000002">
    <property type="protein sequence ID" value="RKF14750.1"/>
    <property type="molecule type" value="Genomic_DNA"/>
</dbReference>
<evidence type="ECO:0000259" key="8">
    <source>
        <dbReference type="Pfam" id="PF16822"/>
    </source>
</evidence>
<organism evidence="9 10">
    <name type="scientific">Roseovarius spongiae</name>
    <dbReference type="NCBI Taxonomy" id="2320272"/>
    <lineage>
        <taxon>Bacteria</taxon>
        <taxon>Pseudomonadati</taxon>
        <taxon>Pseudomonadota</taxon>
        <taxon>Alphaproteobacteria</taxon>
        <taxon>Rhodobacterales</taxon>
        <taxon>Roseobacteraceae</taxon>
        <taxon>Roseovarius</taxon>
    </lineage>
</organism>
<keyword evidence="10" id="KW-1185">Reference proteome</keyword>
<evidence type="ECO:0000256" key="3">
    <source>
        <dbReference type="ARBA" id="ARBA00022679"/>
    </source>
</evidence>
<comment type="caution">
    <text evidence="9">The sequence shown here is derived from an EMBL/GenBank/DDBJ whole genome shotgun (WGS) entry which is preliminary data.</text>
</comment>
<dbReference type="GO" id="GO:0042121">
    <property type="term" value="P:alginic acid biosynthetic process"/>
    <property type="evidence" value="ECO:0007669"/>
    <property type="project" value="UniProtKB-UniPathway"/>
</dbReference>
<keyword evidence="7" id="KW-0812">Transmembrane</keyword>
<evidence type="ECO:0000256" key="7">
    <source>
        <dbReference type="SAM" id="Phobius"/>
    </source>
</evidence>
<dbReference type="UniPathway" id="UPA00286"/>
<feature type="domain" description="AlgX/AlgJ SGNH hydrolase-like" evidence="8">
    <location>
        <begin position="268"/>
        <end position="365"/>
    </location>
</feature>
<dbReference type="SUPFAM" id="SSF52266">
    <property type="entry name" value="SGNH hydrolase"/>
    <property type="match status" value="1"/>
</dbReference>
<keyword evidence="4" id="KW-0732">Signal</keyword>
<comment type="subcellular location">
    <subcellularLocation>
        <location evidence="1">Periplasm</location>
    </subcellularLocation>
</comment>
<feature type="transmembrane region" description="Helical" evidence="7">
    <location>
        <begin position="21"/>
        <end position="41"/>
    </location>
</feature>
<dbReference type="AlphaFoldDB" id="A0A3A8AVW8"/>
<dbReference type="GO" id="GO:0042597">
    <property type="term" value="C:periplasmic space"/>
    <property type="evidence" value="ECO:0007669"/>
    <property type="project" value="UniProtKB-SubCell"/>
</dbReference>
<evidence type="ECO:0000313" key="9">
    <source>
        <dbReference type="EMBL" id="RKF14750.1"/>
    </source>
</evidence>
<comment type="pathway">
    <text evidence="2">Glycan biosynthesis; alginate biosynthesis.</text>
</comment>
<dbReference type="OrthoDB" id="7064412at2"/>
<dbReference type="RefSeq" id="WP_121165533.1">
    <property type="nucleotide sequence ID" value="NZ_RAPE01000002.1"/>
</dbReference>
<dbReference type="Proteomes" id="UP000281128">
    <property type="component" value="Unassembled WGS sequence"/>
</dbReference>
<reference evidence="9 10" key="1">
    <citation type="submission" date="2018-09" db="EMBL/GenBank/DDBJ databases">
        <title>Roseovarius spongiae sp. nov., isolated from a marine sponge.</title>
        <authorList>
            <person name="Zhuang L."/>
            <person name="Luo L."/>
        </authorList>
    </citation>
    <scope>NUCLEOTIDE SEQUENCE [LARGE SCALE GENOMIC DNA]</scope>
    <source>
        <strain evidence="9 10">HN-E21</strain>
    </source>
</reference>
<protein>
    <recommendedName>
        <fullName evidence="8">AlgX/AlgJ SGNH hydrolase-like domain-containing protein</fullName>
    </recommendedName>
</protein>
<evidence type="ECO:0000256" key="2">
    <source>
        <dbReference type="ARBA" id="ARBA00005182"/>
    </source>
</evidence>
<dbReference type="Pfam" id="PF16822">
    <property type="entry name" value="ALGX"/>
    <property type="match status" value="1"/>
</dbReference>
<name>A0A3A8AVW8_9RHOB</name>
<dbReference type="InterPro" id="IPR031811">
    <property type="entry name" value="ALGX/ALGJ_SGNH-like"/>
</dbReference>
<gene>
    <name evidence="9" type="ORF">D6850_07675</name>
</gene>